<dbReference type="KEGG" id="adi:B5T_03181"/>
<gene>
    <name evidence="1" type="ordered locus">B5T_03181</name>
</gene>
<dbReference type="Proteomes" id="UP000006286">
    <property type="component" value="Chromosome"/>
</dbReference>
<keyword evidence="2" id="KW-1185">Reference proteome</keyword>
<protein>
    <submittedName>
        <fullName evidence="1">Uncharacterized protein</fullName>
    </submittedName>
</protein>
<reference evidence="1 2" key="1">
    <citation type="journal article" date="2012" name="J. Bacteriol.">
        <title>Complete genome sequence of Alcanivorax dieselolei type strain B5.</title>
        <authorList>
            <person name="Lai Q."/>
            <person name="Li W."/>
            <person name="Shao Z."/>
        </authorList>
    </citation>
    <scope>NUCLEOTIDE SEQUENCE [LARGE SCALE GENOMIC DNA]</scope>
    <source>
        <strain evidence="2">DSM 16502 / CGMCC 1.3690 / B-5</strain>
    </source>
</reference>
<evidence type="ECO:0000313" key="2">
    <source>
        <dbReference type="Proteomes" id="UP000006286"/>
    </source>
</evidence>
<proteinExistence type="predicted"/>
<evidence type="ECO:0000313" key="1">
    <source>
        <dbReference type="EMBL" id="AFT71448.1"/>
    </source>
</evidence>
<organism evidence="1 2">
    <name type="scientific">Alcanivorax dieselolei (strain DSM 16502 / CGMCC 1.3690 / MCCC 1A00001 / B-5)</name>
    <name type="common">Alloalcanivorax dieselolei</name>
    <dbReference type="NCBI Taxonomy" id="930169"/>
    <lineage>
        <taxon>Bacteria</taxon>
        <taxon>Pseudomonadati</taxon>
        <taxon>Pseudomonadota</taxon>
        <taxon>Gammaproteobacteria</taxon>
        <taxon>Oceanospirillales</taxon>
        <taxon>Alcanivoracaceae</taxon>
        <taxon>Alloalcanivorax</taxon>
    </lineage>
</organism>
<dbReference type="STRING" id="930169.B5T_03181"/>
<name>K0CFK7_ALCDB</name>
<dbReference type="AlphaFoldDB" id="K0CFK7"/>
<sequence>MFQYVDLGTAYLSNYQYSNRGFLPPTVFLNQRENGMPDNTDHTLTTFIQVV</sequence>
<accession>K0CFK7</accession>
<dbReference type="EMBL" id="CP003466">
    <property type="protein sequence ID" value="AFT71448.1"/>
    <property type="molecule type" value="Genomic_DNA"/>
</dbReference>
<dbReference type="HOGENOM" id="CLU_3094795_0_0_6"/>